<dbReference type="PIRSF" id="PIRSF006648">
    <property type="entry name" value="DrrB"/>
    <property type="match status" value="1"/>
</dbReference>
<keyword evidence="5" id="KW-0997">Cell inner membrane</keyword>
<accession>A0AAN1TWI0</accession>
<keyword evidence="6 9" id="KW-0812">Transmembrane</keyword>
<evidence type="ECO:0000256" key="2">
    <source>
        <dbReference type="ARBA" id="ARBA00007783"/>
    </source>
</evidence>
<dbReference type="PRINTS" id="PR00164">
    <property type="entry name" value="ABC2TRNSPORT"/>
</dbReference>
<keyword evidence="3 9" id="KW-0813">Transport</keyword>
<evidence type="ECO:0000256" key="6">
    <source>
        <dbReference type="ARBA" id="ARBA00022692"/>
    </source>
</evidence>
<dbReference type="Proteomes" id="UP000241538">
    <property type="component" value="Chromosome"/>
</dbReference>
<keyword evidence="8 9" id="KW-0472">Membrane</keyword>
<feature type="transmembrane region" description="Helical" evidence="9">
    <location>
        <begin position="244"/>
        <end position="262"/>
    </location>
</feature>
<dbReference type="InterPro" id="IPR047817">
    <property type="entry name" value="ABC2_TM_bact-type"/>
</dbReference>
<evidence type="ECO:0000256" key="8">
    <source>
        <dbReference type="ARBA" id="ARBA00023136"/>
    </source>
</evidence>
<dbReference type="InterPro" id="IPR000412">
    <property type="entry name" value="ABC_2_transport"/>
</dbReference>
<evidence type="ECO:0000256" key="7">
    <source>
        <dbReference type="ARBA" id="ARBA00022989"/>
    </source>
</evidence>
<evidence type="ECO:0000313" key="12">
    <source>
        <dbReference type="Proteomes" id="UP000241538"/>
    </source>
</evidence>
<evidence type="ECO:0000313" key="11">
    <source>
        <dbReference type="EMBL" id="AVV38422.1"/>
    </source>
</evidence>
<evidence type="ECO:0000256" key="1">
    <source>
        <dbReference type="ARBA" id="ARBA00004429"/>
    </source>
</evidence>
<dbReference type="PANTHER" id="PTHR30413:SF8">
    <property type="entry name" value="TRANSPORT PERMEASE PROTEIN"/>
    <property type="match status" value="1"/>
</dbReference>
<organism evidence="11 12">
    <name type="scientific">Pantoea vagans</name>
    <dbReference type="NCBI Taxonomy" id="470934"/>
    <lineage>
        <taxon>Bacteria</taxon>
        <taxon>Pseudomonadati</taxon>
        <taxon>Pseudomonadota</taxon>
        <taxon>Gammaproteobacteria</taxon>
        <taxon>Enterobacterales</taxon>
        <taxon>Erwiniaceae</taxon>
        <taxon>Pantoea</taxon>
    </lineage>
</organism>
<proteinExistence type="inferred from homology"/>
<feature type="domain" description="ABC transmembrane type-2" evidence="10">
    <location>
        <begin position="41"/>
        <end position="264"/>
    </location>
</feature>
<sequence>MKGFVSTPQSRTTLAEVLDSRNLIKEFIRRDFNVRYKQTSLGILWAIINPGVNILLYLFVFGLLVKVPTPEYNAPYAAVLISGILFWNLFATSMMAASDAIINNMHLLTKVYFPRISLCIASVFVAFIDFVIAFIVFIPLAIFYGVHFDFSRLLFLIPCIVITLMLGCGVGCFMAILKLRFRDLRHVLPLATQALFFASPVVYTLTIVPKEFHQYYSFNPMTGIVALSRWALLGGNSINVTTLLYSFITAIVLVIFGVYYFIKNDRLIADYE</sequence>
<dbReference type="PROSITE" id="PS51012">
    <property type="entry name" value="ABC_TM2"/>
    <property type="match status" value="1"/>
</dbReference>
<evidence type="ECO:0000256" key="4">
    <source>
        <dbReference type="ARBA" id="ARBA00022475"/>
    </source>
</evidence>
<feature type="transmembrane region" description="Helical" evidence="9">
    <location>
        <begin position="153"/>
        <end position="176"/>
    </location>
</feature>
<reference evidence="11 12" key="1">
    <citation type="journal article" date="2018" name="Int J Genomics">
        <title>Comparative Genomics Analysis of Plasmid pPV989-94 from a Clinical Isolate of Pantoea vagans PV989.</title>
        <authorList>
            <person name="Xu L."/>
            <person name="Yin M."/>
            <person name="Zhu T."/>
            <person name="Lu J."/>
            <person name="Bao Q."/>
        </authorList>
    </citation>
    <scope>NUCLEOTIDE SEQUENCE [LARGE SCALE GENOMIC DNA]</scope>
    <source>
        <strain evidence="11 12">PV989</strain>
    </source>
</reference>
<evidence type="ECO:0000256" key="5">
    <source>
        <dbReference type="ARBA" id="ARBA00022519"/>
    </source>
</evidence>
<dbReference type="AlphaFoldDB" id="A0AAN1TWI0"/>
<dbReference type="InterPro" id="IPR013525">
    <property type="entry name" value="ABC2_TM"/>
</dbReference>
<comment type="similarity">
    <text evidence="2 9">Belongs to the ABC-2 integral membrane protein family.</text>
</comment>
<dbReference type="GO" id="GO:0140359">
    <property type="term" value="F:ABC-type transporter activity"/>
    <property type="evidence" value="ECO:0007669"/>
    <property type="project" value="InterPro"/>
</dbReference>
<name>A0AAN1TWI0_9GAMM</name>
<dbReference type="GO" id="GO:0015920">
    <property type="term" value="P:lipopolysaccharide transport"/>
    <property type="evidence" value="ECO:0007669"/>
    <property type="project" value="TreeGrafter"/>
</dbReference>
<feature type="transmembrane region" description="Helical" evidence="9">
    <location>
        <begin position="76"/>
        <end position="97"/>
    </location>
</feature>
<evidence type="ECO:0000259" key="10">
    <source>
        <dbReference type="PROSITE" id="PS51012"/>
    </source>
</evidence>
<keyword evidence="7 9" id="KW-1133">Transmembrane helix</keyword>
<gene>
    <name evidence="11" type="ORF">C9381_14985</name>
</gene>
<dbReference type="PANTHER" id="PTHR30413">
    <property type="entry name" value="INNER MEMBRANE TRANSPORT PERMEASE"/>
    <property type="match status" value="1"/>
</dbReference>
<comment type="subcellular location">
    <subcellularLocation>
        <location evidence="1 9">Cell inner membrane</location>
        <topology evidence="1 9">Multi-pass membrane protein</topology>
    </subcellularLocation>
</comment>
<dbReference type="RefSeq" id="WP_033783643.1">
    <property type="nucleotide sequence ID" value="NZ_CP028349.1"/>
</dbReference>
<dbReference type="GO" id="GO:0043190">
    <property type="term" value="C:ATP-binding cassette (ABC) transporter complex"/>
    <property type="evidence" value="ECO:0007669"/>
    <property type="project" value="InterPro"/>
</dbReference>
<feature type="transmembrane region" description="Helical" evidence="9">
    <location>
        <begin position="43"/>
        <end position="64"/>
    </location>
</feature>
<dbReference type="Pfam" id="PF01061">
    <property type="entry name" value="ABC2_membrane"/>
    <property type="match status" value="1"/>
</dbReference>
<keyword evidence="4 9" id="KW-1003">Cell membrane</keyword>
<feature type="transmembrane region" description="Helical" evidence="9">
    <location>
        <begin position="188"/>
        <end position="208"/>
    </location>
</feature>
<evidence type="ECO:0000256" key="9">
    <source>
        <dbReference type="RuleBase" id="RU361157"/>
    </source>
</evidence>
<dbReference type="EMBL" id="CP028349">
    <property type="protein sequence ID" value="AVV38422.1"/>
    <property type="molecule type" value="Genomic_DNA"/>
</dbReference>
<protein>
    <recommendedName>
        <fullName evidence="9">Transport permease protein</fullName>
    </recommendedName>
</protein>
<evidence type="ECO:0000256" key="3">
    <source>
        <dbReference type="ARBA" id="ARBA00022448"/>
    </source>
</evidence>
<feature type="transmembrane region" description="Helical" evidence="9">
    <location>
        <begin position="118"/>
        <end position="147"/>
    </location>
</feature>